<accession>A0ABP4QQU8</accession>
<evidence type="ECO:0000313" key="1">
    <source>
        <dbReference type="EMBL" id="GAA1619139.1"/>
    </source>
</evidence>
<evidence type="ECO:0000313" key="2">
    <source>
        <dbReference type="Proteomes" id="UP001500064"/>
    </source>
</evidence>
<gene>
    <name evidence="1" type="ORF">GCM10009733_014360</name>
</gene>
<reference evidence="2" key="1">
    <citation type="journal article" date="2019" name="Int. J. Syst. Evol. Microbiol.">
        <title>The Global Catalogue of Microorganisms (GCM) 10K type strain sequencing project: providing services to taxonomists for standard genome sequencing and annotation.</title>
        <authorList>
            <consortium name="The Broad Institute Genomics Platform"/>
            <consortium name="The Broad Institute Genome Sequencing Center for Infectious Disease"/>
            <person name="Wu L."/>
            <person name="Ma J."/>
        </authorList>
    </citation>
    <scope>NUCLEOTIDE SEQUENCE [LARGE SCALE GENOMIC DNA]</scope>
    <source>
        <strain evidence="2">JCM 13929</strain>
    </source>
</reference>
<protein>
    <recommendedName>
        <fullName evidence="3">HEAT repeat domain-containing protein</fullName>
    </recommendedName>
</protein>
<keyword evidence="2" id="KW-1185">Reference proteome</keyword>
<evidence type="ECO:0008006" key="3">
    <source>
        <dbReference type="Google" id="ProtNLM"/>
    </source>
</evidence>
<organism evidence="1 2">
    <name type="scientific">Nonomuraea maheshkhaliensis</name>
    <dbReference type="NCBI Taxonomy" id="419590"/>
    <lineage>
        <taxon>Bacteria</taxon>
        <taxon>Bacillati</taxon>
        <taxon>Actinomycetota</taxon>
        <taxon>Actinomycetes</taxon>
        <taxon>Streptosporangiales</taxon>
        <taxon>Streptosporangiaceae</taxon>
        <taxon>Nonomuraea</taxon>
    </lineage>
</organism>
<comment type="caution">
    <text evidence="1">The sequence shown here is derived from an EMBL/GenBank/DDBJ whole genome shotgun (WGS) entry which is preliminary data.</text>
</comment>
<dbReference type="EMBL" id="BAAAMU010000007">
    <property type="protein sequence ID" value="GAA1619139.1"/>
    <property type="molecule type" value="Genomic_DNA"/>
</dbReference>
<dbReference type="Proteomes" id="UP001500064">
    <property type="component" value="Unassembled WGS sequence"/>
</dbReference>
<sequence>MRPESLSPDELLNEVEPLSHGQRSRRLAERGRELAGRPDELQALLTALSERGPYERLLAARLAVMAGHLPHLVRATADPDPDISQYAIGHAIRLGIPDDAVMEIVRDAPAAHRAAAYRAVRRERRSDLAERLVDEACGRWGDREAAGLLAVCSAEAVAARLGDLAYAVPNWGALARRHPHTVLDHAESALAELPRPLREAWWTATTSGIEVAATHAPERVIALLERYPTNRSWHCAGRLLDADPVRTLALYLTPGHRHQLTRLLRRRSVRRRLALLPDARLAELGRALRDDEPSLINLLRSVAPARRDALFTEVMAGADQSQAIYSPYLLDVLPLRRRVAEARRMLELRSVADDPRQTRQITAFLPYDEAEPVLRAATRRSDALDRADGYRNLIACSGRARDPEVVTRMLDALRRLRNEQDPVRQAAVEALTGIPPRLWTAGHVPVLDRFVEDAVNARDCSYQTRRNLSRLAAAIFEEGARQDEAALLQYGLRVLERLAGSVGIVSVHRLSQVLRRGQEGELVRRLAPYLEAEARHDRHQLAFLLASALGRRGHDLPELRRALERALTATSESDAIRAVDLWLEPPRTRGERVEGLLAADPSVVALGSVFDELTARRTDLLSHVLSRRAHQGRFAQSGVRRVRYVSRPYVRRWTARQREAYAELLERVVWNTSLPLHERAQAVRMMGEIPAIEAGRLRDLEAEPVLRQARLAALPWTARPQEVLAELLEYAGSDDAHVAVSAAARAARFVRPAELPAALEPVLAEGKVTARKEAVRLLARHRAPGAMARLRRLWEAEGQHKDVRVAIVSAALGLLDEPGAWDLLREAVAMARSVPPGVAGGAPGGAVADLVAPVLDTRPLDVPGRWRAAFGGLVVAATLAEERTVRLLAVAALPRWVAYAPEAMERLAGIARDLDDTAGWQAAVGGLVTGACSGYEPRVLRRTVRALAAAPAEPDAGADRDRPAAQRLGDLVAQLRWWHRAQREPIVPGLPDDLPPDLAAEPLAGTVDWDDPRPALERLVATVPGVLSAVENGHYLAESAGDVPLEQVLPQAEWLAGQGEKGALLAMALAASCGPRSGWAAPWRELVRRVRASDHPEAAHQARRVTTADE</sequence>
<proteinExistence type="predicted"/>
<dbReference type="RefSeq" id="WP_346102418.1">
    <property type="nucleotide sequence ID" value="NZ_BAAAMU010000007.1"/>
</dbReference>
<name>A0ABP4QQU8_9ACTN</name>